<dbReference type="GO" id="GO:0019829">
    <property type="term" value="F:ATPase-coupled monoatomic cation transmembrane transporter activity"/>
    <property type="evidence" value="ECO:0007669"/>
    <property type="project" value="UniProtKB-UniRule"/>
</dbReference>
<feature type="compositionally biased region" description="Low complexity" evidence="14">
    <location>
        <begin position="178"/>
        <end position="188"/>
    </location>
</feature>
<evidence type="ECO:0000256" key="4">
    <source>
        <dbReference type="ARBA" id="ARBA00022692"/>
    </source>
</evidence>
<evidence type="ECO:0000256" key="9">
    <source>
        <dbReference type="ARBA" id="ARBA00022967"/>
    </source>
</evidence>
<feature type="transmembrane region" description="Helical" evidence="13">
    <location>
        <begin position="498"/>
        <end position="517"/>
    </location>
</feature>
<dbReference type="SUPFAM" id="SSF81660">
    <property type="entry name" value="Metal cation-transporting ATPase, ATP-binding domain N"/>
    <property type="match status" value="1"/>
</dbReference>
<dbReference type="Gene3D" id="1.20.1110.10">
    <property type="entry name" value="Calcium-transporting ATPase, transmembrane domain"/>
    <property type="match status" value="2"/>
</dbReference>
<feature type="transmembrane region" description="Helical" evidence="13">
    <location>
        <begin position="1245"/>
        <end position="1263"/>
    </location>
</feature>
<evidence type="ECO:0000256" key="7">
    <source>
        <dbReference type="ARBA" id="ARBA00022840"/>
    </source>
</evidence>
<keyword evidence="11 13" id="KW-0472">Membrane</keyword>
<evidence type="ECO:0000256" key="2">
    <source>
        <dbReference type="ARBA" id="ARBA00006000"/>
    </source>
</evidence>
<feature type="compositionally biased region" description="Basic residues" evidence="14">
    <location>
        <begin position="189"/>
        <end position="201"/>
    </location>
</feature>
<keyword evidence="10 13" id="KW-1133">Transmembrane helix</keyword>
<dbReference type="Proteomes" id="UP000053319">
    <property type="component" value="Unassembled WGS sequence"/>
</dbReference>
<comment type="subcellular location">
    <subcellularLocation>
        <location evidence="1 13">Membrane</location>
        <topology evidence="1 13">Multi-pass membrane protein</topology>
    </subcellularLocation>
</comment>
<feature type="transmembrane region" description="Helical" evidence="13">
    <location>
        <begin position="706"/>
        <end position="730"/>
    </location>
</feature>
<dbReference type="InterPro" id="IPR023299">
    <property type="entry name" value="ATPase_P-typ_cyto_dom_N"/>
</dbReference>
<dbReference type="GO" id="GO:0015662">
    <property type="term" value="F:P-type ion transporter activity"/>
    <property type="evidence" value="ECO:0007669"/>
    <property type="project" value="InterPro"/>
</dbReference>
<dbReference type="Gene3D" id="3.40.1110.10">
    <property type="entry name" value="Calcium-transporting ATPase, cytoplasmic domain N"/>
    <property type="match status" value="1"/>
</dbReference>
<keyword evidence="4 13" id="KW-0812">Transmembrane</keyword>
<evidence type="ECO:0000259" key="15">
    <source>
        <dbReference type="Pfam" id="PF00122"/>
    </source>
</evidence>
<dbReference type="EC" id="7.2.2.-" evidence="13"/>
<dbReference type="InterPro" id="IPR006544">
    <property type="entry name" value="P-type_TPase_V"/>
</dbReference>
<dbReference type="NCBIfam" id="TIGR01657">
    <property type="entry name" value="P-ATPase-V"/>
    <property type="match status" value="1"/>
</dbReference>
<dbReference type="Pfam" id="PF13246">
    <property type="entry name" value="Cation_ATPase"/>
    <property type="match status" value="1"/>
</dbReference>
<evidence type="ECO:0000256" key="1">
    <source>
        <dbReference type="ARBA" id="ARBA00004141"/>
    </source>
</evidence>
<feature type="compositionally biased region" description="Acidic residues" evidence="14">
    <location>
        <begin position="230"/>
        <end position="239"/>
    </location>
</feature>
<dbReference type="InterPro" id="IPR008250">
    <property type="entry name" value="ATPase_P-typ_transduc_dom_A_sf"/>
</dbReference>
<dbReference type="InterPro" id="IPR023298">
    <property type="entry name" value="ATPase_P-typ_TM_dom_sf"/>
</dbReference>
<dbReference type="SUPFAM" id="SSF56784">
    <property type="entry name" value="HAD-like"/>
    <property type="match status" value="1"/>
</dbReference>
<dbReference type="RefSeq" id="XP_007369050.1">
    <property type="nucleotide sequence ID" value="XM_007368988.1"/>
</dbReference>
<dbReference type="Gene3D" id="2.70.150.10">
    <property type="entry name" value="Calcium-transporting ATPase, cytoplasmic transduction domain A"/>
    <property type="match status" value="1"/>
</dbReference>
<feature type="domain" description="P-type ATPase A" evidence="15">
    <location>
        <begin position="560"/>
        <end position="689"/>
    </location>
</feature>
<dbReference type="OMA" id="FSCFQYM"/>
<comment type="similarity">
    <text evidence="2 13">Belongs to the cation transport ATPase (P-type) (TC 3.A.3) family. Type V subfamily.</text>
</comment>
<keyword evidence="3" id="KW-0597">Phosphoprotein</keyword>
<dbReference type="Pfam" id="PF00122">
    <property type="entry name" value="E1-E2_ATPase"/>
    <property type="match status" value="1"/>
</dbReference>
<dbReference type="PROSITE" id="PS01229">
    <property type="entry name" value="COF_2"/>
    <property type="match status" value="1"/>
</dbReference>
<dbReference type="InterPro" id="IPR023214">
    <property type="entry name" value="HAD_sf"/>
</dbReference>
<feature type="compositionally biased region" description="Basic and acidic residues" evidence="14">
    <location>
        <begin position="100"/>
        <end position="109"/>
    </location>
</feature>
<evidence type="ECO:0000256" key="13">
    <source>
        <dbReference type="RuleBase" id="RU362082"/>
    </source>
</evidence>
<feature type="compositionally biased region" description="Polar residues" evidence="14">
    <location>
        <begin position="26"/>
        <end position="36"/>
    </location>
</feature>
<dbReference type="OrthoDB" id="48943at2759"/>
<feature type="compositionally biased region" description="Acidic residues" evidence="14">
    <location>
        <begin position="211"/>
        <end position="221"/>
    </location>
</feature>
<sequence>MSEPSSSNGAGHDYTEGASPLDIQQAVANASLSRQDSGYGDDGDAMFDGPGHAVNPSSVSRMTMRDDARRSSGRGSMSRRRSECSMSREGRTWSMSRSRRGSEDVRSEDRDGEDGDWSDHEALSGDEGDHEVFTRPRGRRRKSQSPVAARSSVFDNIASIFGGRHAPQTESPSRSRRPSISSRASRTSRTSRSRLLRRHSSRRSDLSSDYAVDDTSEDGDWDERWGYTSNEEESDEGETDIDRASLAPSGSEMEFGSYPPSPGPTLPLLAGDPVFGSEARIEMGELEPLPPPPAGPPSRQTVYVADEDVHIRIIGYEPISWKQWLWWLSCVCTFGVLALLGRWFPRLWLRWVTRERAFVDIKHGFVVVENILLKERKTAYRDIALFPVARIDYPYAISTAFSTRPDPSQYLPSYRAGASLPMLSTLMFVDYRYNRFALDPRTGLFSMIREWRDASWMNIAAVQNGLSKDVQVQRSTLFGPNLIDIEGKSTVSLLIDELVYKVIHPFYIFQIASIILWSLDDYYYYAFCIALISAISIITTLVETKQTIARMREMSRFVCKVNVYRDSSWQECDSSDLVAGDIVNLLEPPLATLPADMFLLSGDAIVNESMLTGESVPVSKVPIKNDDLAKWRDTTDIVGDMAKSFLYSGTRVVRIRSGLTTDGRTGAPALGLVVRTGFYTTKGALVRSMLFPKPTGFKFYRDSMRFIGVLAGVAGLGFLASAVQFVRLGVRWHTIVLRALDLITVVVPPALPATLSIGTSFAIGRLRKLGIFCISPSRVNVAGQINVCCFDKTGTLTEDGLDILGVRAPERNTNRFGELLEDIHDLPTSRDKANFLHALSTCHSLKMVDGEIIGDPLDVKMFEFTKWTLEEGHVAGTAVVKNKSGGERPAALVQTVVRPPGSAQFRIEDALKGAGRHAHFLELGVIRTFEFVSALRRMSVIVKRLKSTSMEVYVKGAPEVMAEICDKSTFPSDYDDLLSYYTKRGYRVIAMAGKSIEGLSWLKAQKLKREQAESGLQFLGLVIFENKLKPGTTPAIQTLRAAHFACRMITGDNALTAVSVARECGLINPAAQVFVPTFIRGNASSRLSELEWSSMEEPTWKLDDYSLKPLPAPATRLIENEELESQDYTLAVTGDVFRWVINHAPLETMQRMLVKTQIYARMSPDEKNEVVERLQSLGYIVLMCGDGANDCAALKAADVGLSLSEAEASVAAPFTSRTPDISCVIEVIKEGRAALVTSFSCFKYMALYSLIQFTTITLLYSFASSLGDFQFLYIDLFIIIPIAVTMGRTLPYSRIHPKRPTASLVSKKVLASLVGQIFITSAVQFWAFFWVRSQSWYIPPPPNDPNSDGDKLEATNYENSVLFLVSCFQYILVAAVFSIGPPFRKPMWTNAWFMVSLITLGCFNLLVLLDPPKPLMNLLELMNLPLAARATLLLAVVVNVVTSMAFESYGTQAVSRVFGLIFELRRRHRVREGNIYKAVEGGMR</sequence>
<evidence type="ECO:0000256" key="5">
    <source>
        <dbReference type="ARBA" id="ARBA00022723"/>
    </source>
</evidence>
<dbReference type="InterPro" id="IPR001757">
    <property type="entry name" value="P_typ_ATPase"/>
</dbReference>
<feature type="compositionally biased region" description="Basic and acidic residues" evidence="14">
    <location>
        <begin position="80"/>
        <end position="91"/>
    </location>
</feature>
<feature type="domain" description="P5B-type ATPase N-terminal" evidence="16">
    <location>
        <begin position="307"/>
        <end position="438"/>
    </location>
</feature>
<proteinExistence type="inferred from homology"/>
<dbReference type="GO" id="GO:0006874">
    <property type="term" value="P:intracellular calcium ion homeostasis"/>
    <property type="evidence" value="ECO:0007669"/>
    <property type="project" value="TreeGrafter"/>
</dbReference>
<evidence type="ECO:0000256" key="6">
    <source>
        <dbReference type="ARBA" id="ARBA00022741"/>
    </source>
</evidence>
<dbReference type="FunFam" id="3.40.50.1000:FF:000068">
    <property type="entry name" value="Cation-transporting ATPase"/>
    <property type="match status" value="1"/>
</dbReference>
<dbReference type="PANTHER" id="PTHR45630">
    <property type="entry name" value="CATION-TRANSPORTING ATPASE-RELATED"/>
    <property type="match status" value="1"/>
</dbReference>
<evidence type="ECO:0000259" key="16">
    <source>
        <dbReference type="Pfam" id="PF12409"/>
    </source>
</evidence>
<feature type="transmembrane region" description="Helical" evidence="13">
    <location>
        <begin position="1361"/>
        <end position="1379"/>
    </location>
</feature>
<dbReference type="Pfam" id="PF12409">
    <property type="entry name" value="P5-ATPase"/>
    <property type="match status" value="1"/>
</dbReference>
<dbReference type="EMBL" id="JH719438">
    <property type="protein sequence ID" value="EJF58232.1"/>
    <property type="molecule type" value="Genomic_DNA"/>
</dbReference>
<feature type="region of interest" description="Disordered" evidence="14">
    <location>
        <begin position="1"/>
        <end position="263"/>
    </location>
</feature>
<keyword evidence="8 13" id="KW-0460">Magnesium</keyword>
<dbReference type="PANTHER" id="PTHR45630:SF8">
    <property type="entry name" value="CATION-TRANSPORTING ATPASE"/>
    <property type="match status" value="1"/>
</dbReference>
<organism evidence="17 18">
    <name type="scientific">Dichomitus squalens (strain LYAD-421)</name>
    <name type="common">Western red white-rot fungus</name>
    <dbReference type="NCBI Taxonomy" id="732165"/>
    <lineage>
        <taxon>Eukaryota</taxon>
        <taxon>Fungi</taxon>
        <taxon>Dikarya</taxon>
        <taxon>Basidiomycota</taxon>
        <taxon>Agaricomycotina</taxon>
        <taxon>Agaricomycetes</taxon>
        <taxon>Polyporales</taxon>
        <taxon>Polyporaceae</taxon>
        <taxon>Dichomitus</taxon>
    </lineage>
</organism>
<dbReference type="InterPro" id="IPR044492">
    <property type="entry name" value="P_typ_ATPase_HD_dom"/>
</dbReference>
<dbReference type="NCBIfam" id="TIGR01494">
    <property type="entry name" value="ATPase_P-type"/>
    <property type="match status" value="1"/>
</dbReference>
<dbReference type="GO" id="GO:0016020">
    <property type="term" value="C:membrane"/>
    <property type="evidence" value="ECO:0007669"/>
    <property type="project" value="UniProtKB-SubCell"/>
</dbReference>
<feature type="transmembrane region" description="Helical" evidence="13">
    <location>
        <begin position="1269"/>
        <end position="1288"/>
    </location>
</feature>
<dbReference type="SUPFAM" id="SSF81665">
    <property type="entry name" value="Calcium ATPase, transmembrane domain M"/>
    <property type="match status" value="1"/>
</dbReference>
<dbReference type="KEGG" id="dsq:DICSQDRAFT_129030"/>
<feature type="transmembrane region" description="Helical" evidence="13">
    <location>
        <begin position="324"/>
        <end position="344"/>
    </location>
</feature>
<feature type="transmembrane region" description="Helical" evidence="13">
    <location>
        <begin position="523"/>
        <end position="542"/>
    </location>
</feature>
<dbReference type="SFLD" id="SFLDS00003">
    <property type="entry name" value="Haloacid_Dehalogenase"/>
    <property type="match status" value="1"/>
</dbReference>
<dbReference type="Gene3D" id="3.40.50.1000">
    <property type="entry name" value="HAD superfamily/HAD-like"/>
    <property type="match status" value="1"/>
</dbReference>
<feature type="transmembrane region" description="Helical" evidence="13">
    <location>
        <begin position="1309"/>
        <end position="1331"/>
    </location>
</feature>
<evidence type="ECO:0000256" key="14">
    <source>
        <dbReference type="SAM" id="MobiDB-lite"/>
    </source>
</evidence>
<dbReference type="PRINTS" id="PR00119">
    <property type="entry name" value="CATATPASE"/>
</dbReference>
<evidence type="ECO:0000256" key="8">
    <source>
        <dbReference type="ARBA" id="ARBA00022842"/>
    </source>
</evidence>
<dbReference type="SUPFAM" id="SSF81653">
    <property type="entry name" value="Calcium ATPase, transduction domain A"/>
    <property type="match status" value="1"/>
</dbReference>
<dbReference type="PROSITE" id="PS00154">
    <property type="entry name" value="ATPASE_E1_E2"/>
    <property type="match status" value="1"/>
</dbReference>
<evidence type="ECO:0000256" key="3">
    <source>
        <dbReference type="ARBA" id="ARBA00022553"/>
    </source>
</evidence>
<gene>
    <name evidence="17" type="ORF">DICSQDRAFT_129030</name>
</gene>
<dbReference type="SFLD" id="SFLDF00027">
    <property type="entry name" value="p-type_atpase"/>
    <property type="match status" value="1"/>
</dbReference>
<dbReference type="InterPro" id="IPR047819">
    <property type="entry name" value="P5A-ATPase_N"/>
</dbReference>
<keyword evidence="7 13" id="KW-0067">ATP-binding</keyword>
<dbReference type="FunFam" id="2.70.150.10:FF:000057">
    <property type="entry name" value="Cation-transporting ATPase"/>
    <property type="match status" value="1"/>
</dbReference>
<dbReference type="InterPro" id="IPR018303">
    <property type="entry name" value="ATPase_P-typ_P_site"/>
</dbReference>
<accession>R7STE4</accession>
<dbReference type="FunFam" id="1.20.1110.10:FF:000032">
    <property type="entry name" value="Cation-transporting ATPase"/>
    <property type="match status" value="1"/>
</dbReference>
<dbReference type="HOGENOM" id="CLU_001828_3_1_1"/>
<protein>
    <recommendedName>
        <fullName evidence="13">Cation-transporting ATPase</fullName>
        <ecNumber evidence="13">7.2.2.-</ecNumber>
    </recommendedName>
</protein>
<evidence type="ECO:0000256" key="11">
    <source>
        <dbReference type="ARBA" id="ARBA00023136"/>
    </source>
</evidence>
<dbReference type="GO" id="GO:0046872">
    <property type="term" value="F:metal ion binding"/>
    <property type="evidence" value="ECO:0007669"/>
    <property type="project" value="UniProtKB-UniRule"/>
</dbReference>
<feature type="transmembrane region" description="Helical" evidence="13">
    <location>
        <begin position="1391"/>
        <end position="1409"/>
    </location>
</feature>
<dbReference type="GO" id="GO:0005524">
    <property type="term" value="F:ATP binding"/>
    <property type="evidence" value="ECO:0007669"/>
    <property type="project" value="UniProtKB-UniRule"/>
</dbReference>
<dbReference type="FunFam" id="3.40.1110.10:FF:000057">
    <property type="entry name" value="Cation-transporting ATPase"/>
    <property type="match status" value="1"/>
</dbReference>
<evidence type="ECO:0000313" key="17">
    <source>
        <dbReference type="EMBL" id="EJF58232.1"/>
    </source>
</evidence>
<name>R7STE4_DICSQ</name>
<evidence type="ECO:0000256" key="12">
    <source>
        <dbReference type="ARBA" id="ARBA00049360"/>
    </source>
</evidence>
<feature type="transmembrane region" description="Helical" evidence="13">
    <location>
        <begin position="742"/>
        <end position="763"/>
    </location>
</feature>
<dbReference type="GeneID" id="18834513"/>
<dbReference type="InterPro" id="IPR036412">
    <property type="entry name" value="HAD-like_sf"/>
</dbReference>
<dbReference type="InterPro" id="IPR047821">
    <property type="entry name" value="P5B-type_ATPase"/>
</dbReference>
<dbReference type="GO" id="GO:0016887">
    <property type="term" value="F:ATP hydrolysis activity"/>
    <property type="evidence" value="ECO:0007669"/>
    <property type="project" value="InterPro"/>
</dbReference>
<keyword evidence="9 13" id="KW-1278">Translocase</keyword>
<feature type="transmembrane region" description="Helical" evidence="13">
    <location>
        <begin position="1429"/>
        <end position="1446"/>
    </location>
</feature>
<comment type="catalytic activity">
    <reaction evidence="12 13">
        <text>ATP + H2O = ADP + phosphate + H(+)</text>
        <dbReference type="Rhea" id="RHEA:13065"/>
        <dbReference type="ChEBI" id="CHEBI:15377"/>
        <dbReference type="ChEBI" id="CHEBI:15378"/>
        <dbReference type="ChEBI" id="CHEBI:30616"/>
        <dbReference type="ChEBI" id="CHEBI:43474"/>
        <dbReference type="ChEBI" id="CHEBI:456216"/>
    </reaction>
</comment>
<reference evidence="17 18" key="1">
    <citation type="journal article" date="2012" name="Science">
        <title>The Paleozoic origin of enzymatic lignin decomposition reconstructed from 31 fungal genomes.</title>
        <authorList>
            <person name="Floudas D."/>
            <person name="Binder M."/>
            <person name="Riley R."/>
            <person name="Barry K."/>
            <person name="Blanchette R.A."/>
            <person name="Henrissat B."/>
            <person name="Martinez A.T."/>
            <person name="Otillar R."/>
            <person name="Spatafora J.W."/>
            <person name="Yadav J.S."/>
            <person name="Aerts A."/>
            <person name="Benoit I."/>
            <person name="Boyd A."/>
            <person name="Carlson A."/>
            <person name="Copeland A."/>
            <person name="Coutinho P.M."/>
            <person name="de Vries R.P."/>
            <person name="Ferreira P."/>
            <person name="Findley K."/>
            <person name="Foster B."/>
            <person name="Gaskell J."/>
            <person name="Glotzer D."/>
            <person name="Gorecki P."/>
            <person name="Heitman J."/>
            <person name="Hesse C."/>
            <person name="Hori C."/>
            <person name="Igarashi K."/>
            <person name="Jurgens J.A."/>
            <person name="Kallen N."/>
            <person name="Kersten P."/>
            <person name="Kohler A."/>
            <person name="Kuees U."/>
            <person name="Kumar T.K.A."/>
            <person name="Kuo A."/>
            <person name="LaButti K."/>
            <person name="Larrondo L.F."/>
            <person name="Lindquist E."/>
            <person name="Ling A."/>
            <person name="Lombard V."/>
            <person name="Lucas S."/>
            <person name="Lundell T."/>
            <person name="Martin R."/>
            <person name="McLaughlin D.J."/>
            <person name="Morgenstern I."/>
            <person name="Morin E."/>
            <person name="Murat C."/>
            <person name="Nagy L.G."/>
            <person name="Nolan M."/>
            <person name="Ohm R.A."/>
            <person name="Patyshakuliyeva A."/>
            <person name="Rokas A."/>
            <person name="Ruiz-Duenas F.J."/>
            <person name="Sabat G."/>
            <person name="Salamov A."/>
            <person name="Samejima M."/>
            <person name="Schmutz J."/>
            <person name="Slot J.C."/>
            <person name="St John F."/>
            <person name="Stenlid J."/>
            <person name="Sun H."/>
            <person name="Sun S."/>
            <person name="Syed K."/>
            <person name="Tsang A."/>
            <person name="Wiebenga A."/>
            <person name="Young D."/>
            <person name="Pisabarro A."/>
            <person name="Eastwood D.C."/>
            <person name="Martin F."/>
            <person name="Cullen D."/>
            <person name="Grigoriev I.V."/>
            <person name="Hibbett D.S."/>
        </authorList>
    </citation>
    <scope>NUCLEOTIDE SEQUENCE [LARGE SCALE GENOMIC DNA]</scope>
    <source>
        <strain evidence="17 18">LYAD-421 SS1</strain>
    </source>
</reference>
<evidence type="ECO:0000256" key="10">
    <source>
        <dbReference type="ARBA" id="ARBA00022989"/>
    </source>
</evidence>
<keyword evidence="5 13" id="KW-0479">Metal-binding</keyword>
<keyword evidence="6 13" id="KW-0547">Nucleotide-binding</keyword>
<dbReference type="InterPro" id="IPR059000">
    <property type="entry name" value="ATPase_P-type_domA"/>
</dbReference>
<dbReference type="CDD" id="cd07542">
    <property type="entry name" value="P-type_ATPase_cation"/>
    <property type="match status" value="1"/>
</dbReference>
<evidence type="ECO:0000313" key="18">
    <source>
        <dbReference type="Proteomes" id="UP000053319"/>
    </source>
</evidence>
<dbReference type="SFLD" id="SFLDG00002">
    <property type="entry name" value="C1.7:_P-type_atpase_like"/>
    <property type="match status" value="1"/>
</dbReference>